<keyword evidence="2" id="KW-1015">Disulfide bond</keyword>
<evidence type="ECO:0000256" key="1">
    <source>
        <dbReference type="ARBA" id="ARBA00022729"/>
    </source>
</evidence>
<keyword evidence="1 4" id="KW-0732">Signal</keyword>
<evidence type="ECO:0000259" key="5">
    <source>
        <dbReference type="SMART" id="SM00560"/>
    </source>
</evidence>
<feature type="region of interest" description="Disordered" evidence="3">
    <location>
        <begin position="244"/>
        <end position="287"/>
    </location>
</feature>
<feature type="chain" id="PRO_5035165290" description="LamG-like jellyroll fold domain-containing protein" evidence="4">
    <location>
        <begin position="38"/>
        <end position="984"/>
    </location>
</feature>
<dbReference type="InterPro" id="IPR042837">
    <property type="entry name" value="PTX3"/>
</dbReference>
<accession>A0A8J3Y4M0</accession>
<feature type="compositionally biased region" description="Pro residues" evidence="3">
    <location>
        <begin position="37"/>
        <end position="46"/>
    </location>
</feature>
<dbReference type="Proteomes" id="UP000652013">
    <property type="component" value="Unassembled WGS sequence"/>
</dbReference>
<sequence>MLPNPWIPPAQKRRAIASSLLVGTLLAGLAAGGPAHAEPPQPPAQPAAPAAADDLTAEQAASAEAQRTGAPVEVLALRTEDEIVVANPDGSFTSEATAGPQRAQLADGSWQAVDPRLEPRGGFIVPRVGAADLKLSDGGDTTLIRLADGDRAMVLDWPRPLPAPRVDGTVATYPEVLSGVDLRVQAASAGFSYVLVVKSAQAAKNAHLADITLNVRGEGLTVREAAGGGLEAVDGAGEPVFSGAAPAMWDSSGERKPPKTPDVPNGLPDDHGTAPVVVNDGAGPIDQAAAPTPGDRTADLPMTVTDGQVAVVPDPALLRGTDTTYPVYIDPAASITKSDWNYVSEDRPGTKYHKFDDDEGVGFCYRQGSAVCSTSGYVNRMYFKFTPTKSHWTERVVDKVVFRAYETFSFTCSPSWIDLHLVDETKVNANLTWNNKPSDGDLMVDRKVAYGRGSSCDPDSDPSWVEFADNADETDENLTKTVRPRLAAGRAVAFSLAAKDEKDPNSWKRFEGDNATLSVTYRSRPSKPFGERMTAPDKPCVTGAGRPFLPNDKPVLVAQATDPDSQNISVRFVLTDVTTGKDVQTTTDGPKAFKASGKNVDYKAQVSPDLVHGHTYRWRAIAKDDKLESLSWSDFCEYSVDREKPNAVPAVTSTDFPTDAANKKPGEPGKVVFAANGVKDSAYGNDVAYYEWAIGDDNPQNKAVPAATGGTAEATVTASTFGPNVLYVRSVDRAGNRGDVARYVFRAVRPCDDPAAVACSAADYLFDETTGTTAADTSGKNRPLTLAGVDRVDGQQATATDRTDRAVRFDGVADSASGASVVDTRQGFTVAAWVRPTALGRDMTVVSQAGAHNSGFTLGYAADRQRWVFGRYRHDAVNPAATDLVEVAANTMEPPAVNQWTYLVGYFDPGKNLLTLYVDGQEAGVATYTGTVWNAGGGLQLGRAKANDKWVEPFAGDVDDLRVYPGGLDAVDIDQLWRSSRPVA</sequence>
<dbReference type="Gene3D" id="2.60.120.200">
    <property type="match status" value="1"/>
</dbReference>
<evidence type="ECO:0000256" key="2">
    <source>
        <dbReference type="ARBA" id="ARBA00023157"/>
    </source>
</evidence>
<dbReference type="SMART" id="SM00560">
    <property type="entry name" value="LamGL"/>
    <property type="match status" value="1"/>
</dbReference>
<evidence type="ECO:0000313" key="6">
    <source>
        <dbReference type="EMBL" id="GIJ01314.1"/>
    </source>
</evidence>
<reference evidence="6" key="1">
    <citation type="submission" date="2021-01" db="EMBL/GenBank/DDBJ databases">
        <title>Whole genome shotgun sequence of Spirilliplanes yamanashiensis NBRC 15828.</title>
        <authorList>
            <person name="Komaki H."/>
            <person name="Tamura T."/>
        </authorList>
    </citation>
    <scope>NUCLEOTIDE SEQUENCE</scope>
    <source>
        <strain evidence="6">NBRC 15828</strain>
    </source>
</reference>
<evidence type="ECO:0000256" key="4">
    <source>
        <dbReference type="SAM" id="SignalP"/>
    </source>
</evidence>
<dbReference type="InterPro" id="IPR013320">
    <property type="entry name" value="ConA-like_dom_sf"/>
</dbReference>
<feature type="region of interest" description="Disordered" evidence="3">
    <location>
        <begin position="89"/>
        <end position="109"/>
    </location>
</feature>
<dbReference type="AlphaFoldDB" id="A0A8J3Y4M0"/>
<feature type="compositionally biased region" description="Low complexity" evidence="3">
    <location>
        <begin position="47"/>
        <end position="63"/>
    </location>
</feature>
<gene>
    <name evidence="6" type="ORF">Sya03_06660</name>
</gene>
<dbReference type="EMBL" id="BOOY01000003">
    <property type="protein sequence ID" value="GIJ01314.1"/>
    <property type="molecule type" value="Genomic_DNA"/>
</dbReference>
<organism evidence="6 7">
    <name type="scientific">Spirilliplanes yamanashiensis</name>
    <dbReference type="NCBI Taxonomy" id="42233"/>
    <lineage>
        <taxon>Bacteria</taxon>
        <taxon>Bacillati</taxon>
        <taxon>Actinomycetota</taxon>
        <taxon>Actinomycetes</taxon>
        <taxon>Micromonosporales</taxon>
        <taxon>Micromonosporaceae</taxon>
        <taxon>Spirilliplanes</taxon>
    </lineage>
</organism>
<feature type="signal peptide" evidence="4">
    <location>
        <begin position="1"/>
        <end position="37"/>
    </location>
</feature>
<protein>
    <recommendedName>
        <fullName evidence="5">LamG-like jellyroll fold domain-containing protein</fullName>
    </recommendedName>
</protein>
<comment type="caution">
    <text evidence="6">The sequence shown here is derived from an EMBL/GenBank/DDBJ whole genome shotgun (WGS) entry which is preliminary data.</text>
</comment>
<evidence type="ECO:0000256" key="3">
    <source>
        <dbReference type="SAM" id="MobiDB-lite"/>
    </source>
</evidence>
<proteinExistence type="predicted"/>
<dbReference type="GO" id="GO:0006955">
    <property type="term" value="P:immune response"/>
    <property type="evidence" value="ECO:0007669"/>
    <property type="project" value="InterPro"/>
</dbReference>
<dbReference type="Pfam" id="PF13385">
    <property type="entry name" value="Laminin_G_3"/>
    <property type="match status" value="1"/>
</dbReference>
<dbReference type="InterPro" id="IPR006558">
    <property type="entry name" value="LamG-like"/>
</dbReference>
<dbReference type="PANTHER" id="PTHR46943:SF1">
    <property type="entry name" value="PENTRAXIN-RELATED PROTEIN PTX3"/>
    <property type="match status" value="1"/>
</dbReference>
<dbReference type="SUPFAM" id="SSF49899">
    <property type="entry name" value="Concanavalin A-like lectins/glucanases"/>
    <property type="match status" value="1"/>
</dbReference>
<feature type="domain" description="LamG-like jellyroll fold" evidence="5">
    <location>
        <begin position="826"/>
        <end position="971"/>
    </location>
</feature>
<feature type="region of interest" description="Disordered" evidence="3">
    <location>
        <begin position="31"/>
        <end position="69"/>
    </location>
</feature>
<keyword evidence="7" id="KW-1185">Reference proteome</keyword>
<name>A0A8J3Y4M0_9ACTN</name>
<dbReference type="PANTHER" id="PTHR46943">
    <property type="entry name" value="PENTRAXIN-RELATED PROTEIN PTX3"/>
    <property type="match status" value="1"/>
</dbReference>
<evidence type="ECO:0000313" key="7">
    <source>
        <dbReference type="Proteomes" id="UP000652013"/>
    </source>
</evidence>